<protein>
    <recommendedName>
        <fullName evidence="5">UDP-glycosyltransferase 87A1-like</fullName>
    </recommendedName>
</protein>
<dbReference type="Proteomes" id="UP000813462">
    <property type="component" value="Unassembled WGS sequence"/>
</dbReference>
<evidence type="ECO:0000313" key="3">
    <source>
        <dbReference type="EMBL" id="KAH7542760.1"/>
    </source>
</evidence>
<dbReference type="AlphaFoldDB" id="A0A978VVB5"/>
<keyword evidence="2" id="KW-0808">Transferase</keyword>
<evidence type="ECO:0000256" key="2">
    <source>
        <dbReference type="ARBA" id="ARBA00022676"/>
    </source>
</evidence>
<dbReference type="Gene3D" id="3.40.50.2000">
    <property type="entry name" value="Glycogen Phosphorylase B"/>
    <property type="match status" value="1"/>
</dbReference>
<organism evidence="3 4">
    <name type="scientific">Ziziphus jujuba var. spinosa</name>
    <dbReference type="NCBI Taxonomy" id="714518"/>
    <lineage>
        <taxon>Eukaryota</taxon>
        <taxon>Viridiplantae</taxon>
        <taxon>Streptophyta</taxon>
        <taxon>Embryophyta</taxon>
        <taxon>Tracheophyta</taxon>
        <taxon>Spermatophyta</taxon>
        <taxon>Magnoliopsida</taxon>
        <taxon>eudicotyledons</taxon>
        <taxon>Gunneridae</taxon>
        <taxon>Pentapetalae</taxon>
        <taxon>rosids</taxon>
        <taxon>fabids</taxon>
        <taxon>Rosales</taxon>
        <taxon>Rhamnaceae</taxon>
        <taxon>Paliureae</taxon>
        <taxon>Ziziphus</taxon>
    </lineage>
</organism>
<comment type="similarity">
    <text evidence="1">Belongs to the UDP-glycosyltransferase family.</text>
</comment>
<comment type="caution">
    <text evidence="3">The sequence shown here is derived from an EMBL/GenBank/DDBJ whole genome shotgun (WGS) entry which is preliminary data.</text>
</comment>
<dbReference type="PANTHER" id="PTHR11926">
    <property type="entry name" value="GLUCOSYL/GLUCURONOSYL TRANSFERASES"/>
    <property type="match status" value="1"/>
</dbReference>
<proteinExistence type="inferred from homology"/>
<evidence type="ECO:0000313" key="4">
    <source>
        <dbReference type="Proteomes" id="UP000813462"/>
    </source>
</evidence>
<evidence type="ECO:0000256" key="1">
    <source>
        <dbReference type="ARBA" id="ARBA00009995"/>
    </source>
</evidence>
<evidence type="ECO:0008006" key="5">
    <source>
        <dbReference type="Google" id="ProtNLM"/>
    </source>
</evidence>
<sequence length="163" mass="18297">MDSSASSICHMVAMPYPTRGHISPMMNFCKQLVSRSQRILVTFVLTEEWSGFIDSEPRPHNIRLGTLPNVIPSAHGRANDYPGFMEAVSTKLEAPFERHLDWLEQSLSAIIADNYVVWEVGVGNRRTIPVALLWDQSASVFSVLYHFELLVQNGHFPLELSGA</sequence>
<name>A0A978VVB5_ZIZJJ</name>
<keyword evidence="2" id="KW-0328">Glycosyltransferase</keyword>
<dbReference type="GO" id="GO:0080044">
    <property type="term" value="F:quercetin 7-O-glucosyltransferase activity"/>
    <property type="evidence" value="ECO:0007669"/>
    <property type="project" value="TreeGrafter"/>
</dbReference>
<dbReference type="SUPFAM" id="SSF53756">
    <property type="entry name" value="UDP-Glycosyltransferase/glycogen phosphorylase"/>
    <property type="match status" value="1"/>
</dbReference>
<gene>
    <name evidence="3" type="ORF">FEM48_Zijuj02G0108900</name>
</gene>
<dbReference type="GO" id="GO:0080043">
    <property type="term" value="F:quercetin 3-O-glucosyltransferase activity"/>
    <property type="evidence" value="ECO:0007669"/>
    <property type="project" value="TreeGrafter"/>
</dbReference>
<reference evidence="3" key="1">
    <citation type="journal article" date="2021" name="Front. Plant Sci.">
        <title>Chromosome-Scale Genome Assembly for Chinese Sour Jujube and Insights Into Its Genome Evolution and Domestication Signature.</title>
        <authorList>
            <person name="Shen L.-Y."/>
            <person name="Luo H."/>
            <person name="Wang X.-L."/>
            <person name="Wang X.-M."/>
            <person name="Qiu X.-J."/>
            <person name="Liu H."/>
            <person name="Zhou S.-S."/>
            <person name="Jia K.-H."/>
            <person name="Nie S."/>
            <person name="Bao Y.-T."/>
            <person name="Zhang R.-G."/>
            <person name="Yun Q.-Z."/>
            <person name="Chai Y.-H."/>
            <person name="Lu J.-Y."/>
            <person name="Li Y."/>
            <person name="Zhao S.-W."/>
            <person name="Mao J.-F."/>
            <person name="Jia S.-G."/>
            <person name="Mao Y.-M."/>
        </authorList>
    </citation>
    <scope>NUCLEOTIDE SEQUENCE</scope>
    <source>
        <strain evidence="3">AT0</strain>
        <tissue evidence="3">Leaf</tissue>
    </source>
</reference>
<accession>A0A978VVB5</accession>
<dbReference type="EMBL" id="JAEACU010000002">
    <property type="protein sequence ID" value="KAH7542760.1"/>
    <property type="molecule type" value="Genomic_DNA"/>
</dbReference>
<dbReference type="PANTHER" id="PTHR11926:SF1494">
    <property type="entry name" value="FLAVONOL 3-O-GLUCOSYLTRANSFERASE UGT76E12-RELATED"/>
    <property type="match status" value="1"/>
</dbReference>
<dbReference type="SMR" id="A0A978VVB5"/>